<dbReference type="Pfam" id="PF03456">
    <property type="entry name" value="uDENN"/>
    <property type="match status" value="1"/>
</dbReference>
<evidence type="ECO:0000313" key="3">
    <source>
        <dbReference type="Proteomes" id="UP000019132"/>
    </source>
</evidence>
<dbReference type="Gene3D" id="3.40.50.11500">
    <property type="match status" value="1"/>
</dbReference>
<dbReference type="EnsemblProtists" id="PYU1_T013533">
    <property type="protein sequence ID" value="PYU1_T013533"/>
    <property type="gene ID" value="PYU1_G013504"/>
</dbReference>
<dbReference type="VEuPathDB" id="FungiDB:PYU1_G013504"/>
<dbReference type="InterPro" id="IPR051942">
    <property type="entry name" value="DENN_domain_containing_2"/>
</dbReference>
<dbReference type="HOGENOM" id="CLU_714744_0_0_1"/>
<dbReference type="SMART" id="SM00800">
    <property type="entry name" value="uDENN"/>
    <property type="match status" value="1"/>
</dbReference>
<dbReference type="PROSITE" id="PS50211">
    <property type="entry name" value="DENN"/>
    <property type="match status" value="1"/>
</dbReference>
<reference evidence="3" key="1">
    <citation type="journal article" date="2010" name="Genome Biol.">
        <title>Genome sequence of the necrotrophic plant pathogen Pythium ultimum reveals original pathogenicity mechanisms and effector repertoire.</title>
        <authorList>
            <person name="Levesque C.A."/>
            <person name="Brouwer H."/>
            <person name="Cano L."/>
            <person name="Hamilton J.P."/>
            <person name="Holt C."/>
            <person name="Huitema E."/>
            <person name="Raffaele S."/>
            <person name="Robideau G.P."/>
            <person name="Thines M."/>
            <person name="Win J."/>
            <person name="Zerillo M.M."/>
            <person name="Beakes G.W."/>
            <person name="Boore J.L."/>
            <person name="Busam D."/>
            <person name="Dumas B."/>
            <person name="Ferriera S."/>
            <person name="Fuerstenberg S.I."/>
            <person name="Gachon C.M."/>
            <person name="Gaulin E."/>
            <person name="Govers F."/>
            <person name="Grenville-Briggs L."/>
            <person name="Horner N."/>
            <person name="Hostetler J."/>
            <person name="Jiang R.H."/>
            <person name="Johnson J."/>
            <person name="Krajaejun T."/>
            <person name="Lin H."/>
            <person name="Meijer H.J."/>
            <person name="Moore B."/>
            <person name="Morris P."/>
            <person name="Phuntmart V."/>
            <person name="Puiu D."/>
            <person name="Shetty J."/>
            <person name="Stajich J.E."/>
            <person name="Tripathy S."/>
            <person name="Wawra S."/>
            <person name="van West P."/>
            <person name="Whitty B.R."/>
            <person name="Coutinho P.M."/>
            <person name="Henrissat B."/>
            <person name="Martin F."/>
            <person name="Thomas P.D."/>
            <person name="Tyler B.M."/>
            <person name="De Vries R.P."/>
            <person name="Kamoun S."/>
            <person name="Yandell M."/>
            <person name="Tisserat N."/>
            <person name="Buell C.R."/>
        </authorList>
    </citation>
    <scope>NUCLEOTIDE SEQUENCE</scope>
    <source>
        <strain evidence="3">DAOM:BR144</strain>
    </source>
</reference>
<accession>K3X8I4</accession>
<dbReference type="STRING" id="431595.K3X8I4"/>
<dbReference type="AlphaFoldDB" id="K3X8I4"/>
<dbReference type="PANTHER" id="PTHR15288:SF0">
    <property type="entry name" value="UDENN DOMAIN-CONTAINING PROTEIN"/>
    <property type="match status" value="1"/>
</dbReference>
<proteinExistence type="predicted"/>
<dbReference type="InterPro" id="IPR037516">
    <property type="entry name" value="Tripartite_DENN"/>
</dbReference>
<sequence length="387" mass="43880">MDRRHRRLVDYFVEVVAEPSDAAEEHESFVRRVVSRIPRADHADFSLPDGVPYFCIPESAAFANPCEYERKPIFFSFSLTSGDGSHAYGFALHYFEAFATPGAEWRPRVFCFISHYPFFSLFKEVVSWVYRNRSQTSELLVAQTKIANACHDRSWFVSPRNSLQHGRRSLTRSISGLLENTGRPSSSSLTQRDSEFLTPAGALSTKSLSAEQVNELLLQFVDSAEGPRSGGILELQIEGQDFFTYHLQRGKATHVDDYCFQMLFQCLSLKNVVYVLNCMLLEQRILHVYIPFLPVKLIEYLHAPVPYFIGLHTSSLATRVGSEIFASCVVVHLDKDKVVSPIFSRIDGSPLDFKLARLPTREVDTVLRSLSDVVPRPIGANQVWHHV</sequence>
<dbReference type="InterPro" id="IPR005113">
    <property type="entry name" value="uDENN_dom"/>
</dbReference>
<reference evidence="2" key="3">
    <citation type="submission" date="2015-02" db="UniProtKB">
        <authorList>
            <consortium name="EnsemblProtists"/>
        </authorList>
    </citation>
    <scope>IDENTIFICATION</scope>
    <source>
        <strain evidence="2">DAOM BR144</strain>
    </source>
</reference>
<protein>
    <recommendedName>
        <fullName evidence="1">UDENN domain-containing protein</fullName>
    </recommendedName>
</protein>
<organism evidence="2 3">
    <name type="scientific">Globisporangium ultimum (strain ATCC 200006 / CBS 805.95 / DAOM BR144)</name>
    <name type="common">Pythium ultimum</name>
    <dbReference type="NCBI Taxonomy" id="431595"/>
    <lineage>
        <taxon>Eukaryota</taxon>
        <taxon>Sar</taxon>
        <taxon>Stramenopiles</taxon>
        <taxon>Oomycota</taxon>
        <taxon>Peronosporomycetes</taxon>
        <taxon>Pythiales</taxon>
        <taxon>Pythiaceae</taxon>
        <taxon>Globisporangium</taxon>
    </lineage>
</organism>
<reference evidence="3" key="2">
    <citation type="submission" date="2010-04" db="EMBL/GenBank/DDBJ databases">
        <authorList>
            <person name="Buell R."/>
            <person name="Hamilton J."/>
            <person name="Hostetler J."/>
        </authorList>
    </citation>
    <scope>NUCLEOTIDE SEQUENCE [LARGE SCALE GENOMIC DNA]</scope>
    <source>
        <strain evidence="3">DAOM:BR144</strain>
    </source>
</reference>
<feature type="domain" description="UDENN" evidence="1">
    <location>
        <begin position="10"/>
        <end position="387"/>
    </location>
</feature>
<dbReference type="SMART" id="SM00799">
    <property type="entry name" value="DENN"/>
    <property type="match status" value="1"/>
</dbReference>
<dbReference type="EMBL" id="GL376593">
    <property type="status" value="NOT_ANNOTATED_CDS"/>
    <property type="molecule type" value="Genomic_DNA"/>
</dbReference>
<dbReference type="Gene3D" id="3.30.450.200">
    <property type="match status" value="1"/>
</dbReference>
<dbReference type="InterPro" id="IPR001194">
    <property type="entry name" value="cDENN_dom"/>
</dbReference>
<dbReference type="OMA" id="DGVPYFC"/>
<dbReference type="Pfam" id="PF02141">
    <property type="entry name" value="DENN"/>
    <property type="match status" value="2"/>
</dbReference>
<dbReference type="InterPro" id="IPR043153">
    <property type="entry name" value="DENN_C"/>
</dbReference>
<dbReference type="InParanoid" id="K3X8I4"/>
<name>K3X8I4_GLOUD</name>
<keyword evidence="3" id="KW-1185">Reference proteome</keyword>
<evidence type="ECO:0000313" key="2">
    <source>
        <dbReference type="EnsemblProtists" id="PYU1_T013533"/>
    </source>
</evidence>
<dbReference type="eggNOG" id="KOG2127">
    <property type="taxonomic scope" value="Eukaryota"/>
</dbReference>
<dbReference type="PANTHER" id="PTHR15288">
    <property type="entry name" value="DENN DOMAIN-CONTAINING PROTEIN 2"/>
    <property type="match status" value="1"/>
</dbReference>
<evidence type="ECO:0000259" key="1">
    <source>
        <dbReference type="PROSITE" id="PS50211"/>
    </source>
</evidence>
<dbReference type="Proteomes" id="UP000019132">
    <property type="component" value="Unassembled WGS sequence"/>
</dbReference>